<dbReference type="PATRIC" id="fig|1420013.3.peg.4605"/>
<accession>W8V194</accession>
<feature type="transmembrane region" description="Helical" evidence="6">
    <location>
        <begin position="142"/>
        <end position="162"/>
    </location>
</feature>
<feature type="transmembrane region" description="Helical" evidence="6">
    <location>
        <begin position="168"/>
        <end position="191"/>
    </location>
</feature>
<dbReference type="InterPro" id="IPR018385">
    <property type="entry name" value="C4_dicarb_anaerob_car-like"/>
</dbReference>
<keyword evidence="3 6" id="KW-0812">Transmembrane</keyword>
<dbReference type="KEGG" id="kps:KPNJ2_04906"/>
<feature type="transmembrane region" description="Helical" evidence="6">
    <location>
        <begin position="466"/>
        <end position="487"/>
    </location>
</feature>
<evidence type="ECO:0000313" key="7">
    <source>
        <dbReference type="EMBL" id="AHM81678.1"/>
    </source>
</evidence>
<dbReference type="PANTHER" id="PTHR43652:SF2">
    <property type="entry name" value="BASIC AMINO ACID ANTIPORTER YFCC-RELATED"/>
    <property type="match status" value="1"/>
</dbReference>
<dbReference type="Pfam" id="PF03606">
    <property type="entry name" value="DcuC"/>
    <property type="match status" value="1"/>
</dbReference>
<feature type="transmembrane region" description="Helical" evidence="6">
    <location>
        <begin position="284"/>
        <end position="301"/>
    </location>
</feature>
<organism evidence="7 8">
    <name type="scientific">Klebsiella pneumoniae 30684/NJST258_2</name>
    <dbReference type="NCBI Taxonomy" id="1420013"/>
    <lineage>
        <taxon>Bacteria</taxon>
        <taxon>Pseudomonadati</taxon>
        <taxon>Pseudomonadota</taxon>
        <taxon>Gammaproteobacteria</taxon>
        <taxon>Enterobacterales</taxon>
        <taxon>Enterobacteriaceae</taxon>
        <taxon>Klebsiella/Raoultella group</taxon>
        <taxon>Klebsiella</taxon>
        <taxon>Klebsiella pneumoniae complex</taxon>
    </lineage>
</organism>
<dbReference type="HOGENOM" id="CLU_035307_0_1_6"/>
<evidence type="ECO:0000256" key="3">
    <source>
        <dbReference type="ARBA" id="ARBA00022692"/>
    </source>
</evidence>
<evidence type="ECO:0000256" key="6">
    <source>
        <dbReference type="SAM" id="Phobius"/>
    </source>
</evidence>
<dbReference type="GO" id="GO:0005886">
    <property type="term" value="C:plasma membrane"/>
    <property type="evidence" value="ECO:0007669"/>
    <property type="project" value="UniProtKB-SubCell"/>
</dbReference>
<keyword evidence="2" id="KW-1003">Cell membrane</keyword>
<feature type="transmembrane region" description="Helical" evidence="6">
    <location>
        <begin position="198"/>
        <end position="217"/>
    </location>
</feature>
<feature type="transmembrane region" description="Helical" evidence="6">
    <location>
        <begin position="343"/>
        <end position="360"/>
    </location>
</feature>
<keyword evidence="4 6" id="KW-1133">Transmembrane helix</keyword>
<feature type="transmembrane region" description="Helical" evidence="6">
    <location>
        <begin position="100"/>
        <end position="121"/>
    </location>
</feature>
<feature type="transmembrane region" description="Helical" evidence="6">
    <location>
        <begin position="438"/>
        <end position="460"/>
    </location>
</feature>
<dbReference type="EMBL" id="CP006918">
    <property type="protein sequence ID" value="AHM81678.1"/>
    <property type="molecule type" value="Genomic_DNA"/>
</dbReference>
<feature type="transmembrane region" description="Helical" evidence="6">
    <location>
        <begin position="223"/>
        <end position="245"/>
    </location>
</feature>
<dbReference type="Proteomes" id="UP000019586">
    <property type="component" value="Chromosome"/>
</dbReference>
<evidence type="ECO:0000256" key="5">
    <source>
        <dbReference type="ARBA" id="ARBA00023136"/>
    </source>
</evidence>
<name>W8V194_KLEPN</name>
<feature type="transmembrane region" description="Helical" evidence="6">
    <location>
        <begin position="24"/>
        <end position="45"/>
    </location>
</feature>
<dbReference type="AlphaFoldDB" id="W8V194"/>
<gene>
    <name evidence="7" type="ORF">KPNJ2_04906</name>
</gene>
<sequence length="488" mass="52451">MPKDGKHNINILSRRIMRIAKIKWAMPHCYALIFFIIILVALLTWCIPSGSFDYHSVTLPGGETKTLVIPGSYHLLDKVSSEGDLRQGIAAVLAAPMEGIIKAADVVAFVLIVGGAFGIILRTGAIERGLVALAERLAGKGILVIPIAMTLFSLGGATFGMSEEVIPLYAIFISLMFALGYDSMTAILILFLGTQIGYVGAMTNPFSVLIAQGVAGIQGNPQLWLRAIAWLVFTLLAIAYTMWYAHRVKRTPQKSPVYENDCRNREQFLSIQDTSVHFSIADRVIIIAFVLALAVISWGLITRGWYMVEIGSVFLALGLFSGIVGRMGISGMADSFVEGCKEFVYAAVVIGLARGILVVAENGRIIDTLLFGLSEMLEGLPQYAFTTLMLLGHNVITFFVPSSSGEAALTMPVLAPLGDLVGINKEAMVMAYQFGNGLTNLVSPTGGVLLAGLSIARIGFGQWLKAIAPLFPVLWIVSAAFAAISAWV</sequence>
<proteinExistence type="predicted"/>
<protein>
    <submittedName>
        <fullName evidence="7">Arginine/ornithine antiporter</fullName>
    </submittedName>
</protein>
<evidence type="ECO:0000313" key="8">
    <source>
        <dbReference type="Proteomes" id="UP000019586"/>
    </source>
</evidence>
<feature type="transmembrane region" description="Helical" evidence="6">
    <location>
        <begin position="313"/>
        <end position="331"/>
    </location>
</feature>
<dbReference type="PANTHER" id="PTHR43652">
    <property type="entry name" value="BASIC AMINO ACID ANTIPORTER YFCC-RELATED"/>
    <property type="match status" value="1"/>
</dbReference>
<dbReference type="InterPro" id="IPR051679">
    <property type="entry name" value="DASS-Related_Transporters"/>
</dbReference>
<keyword evidence="5 6" id="KW-0472">Membrane</keyword>
<evidence type="ECO:0000256" key="1">
    <source>
        <dbReference type="ARBA" id="ARBA00004651"/>
    </source>
</evidence>
<evidence type="ECO:0000256" key="4">
    <source>
        <dbReference type="ARBA" id="ARBA00022989"/>
    </source>
</evidence>
<evidence type="ECO:0000256" key="2">
    <source>
        <dbReference type="ARBA" id="ARBA00022475"/>
    </source>
</evidence>
<reference evidence="7 8" key="1">
    <citation type="journal article" date="2014" name="Proc. Natl. Acad. Sci. U.S.A.">
        <title>Molecular dissection of the evolution of carbapenem-resistant multilocus sequence type 258 Klebsiella pneumoniae.</title>
        <authorList>
            <person name="Deleo F.R."/>
            <person name="Chen L."/>
            <person name="Porcella S.F."/>
            <person name="Martens C.A."/>
            <person name="Kobayashi S.D."/>
            <person name="Porter A.R."/>
            <person name="Chavda K.D."/>
            <person name="Jacobs M.R."/>
            <person name="Mathema B."/>
            <person name="Olsen R.J."/>
            <person name="Bonomo R.A."/>
            <person name="Musser J.M."/>
            <person name="Kreiswirth B.N."/>
        </authorList>
    </citation>
    <scope>NUCLEOTIDE SEQUENCE [LARGE SCALE GENOMIC DNA]</scope>
    <source>
        <strain evidence="7">30684/NJST258_2</strain>
    </source>
</reference>
<feature type="transmembrane region" description="Helical" evidence="6">
    <location>
        <begin position="380"/>
        <end position="401"/>
    </location>
</feature>
<comment type="subcellular location">
    <subcellularLocation>
        <location evidence="1">Cell membrane</location>
        <topology evidence="1">Multi-pass membrane protein</topology>
    </subcellularLocation>
</comment>